<reference evidence="1" key="1">
    <citation type="submission" date="2018-06" db="EMBL/GenBank/DDBJ databases">
        <authorList>
            <person name="Zhirakovskaya E."/>
        </authorList>
    </citation>
    <scope>NUCLEOTIDE SEQUENCE</scope>
</reference>
<protein>
    <recommendedName>
        <fullName evidence="2">CRISPR-associated protein, Cas6-related</fullName>
    </recommendedName>
</protein>
<name>A0A3B0ZSV8_9ZZZZ</name>
<organism evidence="1">
    <name type="scientific">hydrothermal vent metagenome</name>
    <dbReference type="NCBI Taxonomy" id="652676"/>
    <lineage>
        <taxon>unclassified sequences</taxon>
        <taxon>metagenomes</taxon>
        <taxon>ecological metagenomes</taxon>
    </lineage>
</organism>
<proteinExistence type="predicted"/>
<evidence type="ECO:0008006" key="2">
    <source>
        <dbReference type="Google" id="ProtNLM"/>
    </source>
</evidence>
<accession>A0A3B0ZSV8</accession>
<dbReference type="EMBL" id="UOFT01000004">
    <property type="protein sequence ID" value="VAW91173.1"/>
    <property type="molecule type" value="Genomic_DNA"/>
</dbReference>
<sequence>MYWSENKDKKAEFIVPDNIVDVVFNIQGKAVPLDNAHALSSAIEQLLPWVAENPQIGIHQIYGAESGNGWLRPENTENEVLYLSRRQKLILRIPKEQLAETQQLTGQTLTVDEYELKIGQSVVRKLSEMNIIFARHVVVNGQEQSEDEFMQACAAQCNALGIEVKKMMCGLERTIQLPGRQLITRGLMLADLEKEDSIKLQENGLGMERKLGCGLFVPQKGIDTANPD</sequence>
<dbReference type="Pfam" id="PF09559">
    <property type="entry name" value="Cas6"/>
    <property type="match status" value="1"/>
</dbReference>
<gene>
    <name evidence="1" type="ORF">MNBD_GAMMA23-183</name>
</gene>
<dbReference type="NCBIfam" id="TIGR02807">
    <property type="entry name" value="cas6_cmx6"/>
    <property type="match status" value="1"/>
</dbReference>
<evidence type="ECO:0000313" key="1">
    <source>
        <dbReference type="EMBL" id="VAW91173.1"/>
    </source>
</evidence>
<dbReference type="AlphaFoldDB" id="A0A3B0ZSV8"/>
<dbReference type="InterPro" id="IPR014174">
    <property type="entry name" value="CRISPR-assoc_prot_Cas6/Cmx6"/>
</dbReference>